<dbReference type="PANTHER" id="PTHR43459">
    <property type="entry name" value="ENOYL-COA HYDRATASE"/>
    <property type="match status" value="1"/>
</dbReference>
<organism evidence="3 4">
    <name type="scientific">Aquicoccus porphyridii</name>
    <dbReference type="NCBI Taxonomy" id="1852029"/>
    <lineage>
        <taxon>Bacteria</taxon>
        <taxon>Pseudomonadati</taxon>
        <taxon>Pseudomonadota</taxon>
        <taxon>Alphaproteobacteria</taxon>
        <taxon>Rhodobacterales</taxon>
        <taxon>Paracoccaceae</taxon>
        <taxon>Aquicoccus</taxon>
    </lineage>
</organism>
<dbReference type="EMBL" id="VINQ01000020">
    <property type="protein sequence ID" value="KAA0910034.1"/>
    <property type="molecule type" value="Genomic_DNA"/>
</dbReference>
<dbReference type="Pfam" id="PF00378">
    <property type="entry name" value="ECH_1"/>
    <property type="match status" value="1"/>
</dbReference>
<sequence length="265" mass="28039">MTQRLAMPDLLENSADGVLTFTFNRAERRNALSPAMRERLLMALVEERNTLRHRALVLTGSGGSFCSGADLDPAVILSRRSTIEGTMKTGINQIVALLREIPVPVIAAVDGAAAGAGVGLALAADFMIVSDRAEFQLAFARIGASPDAGVIAQLVHKIGAARASTLAMLGGSLKADEAERLGLAHLLTTPGQLSEETSKLAARLAQGPTISYGNTKRLVNAMLPAADPRYLALEAECQARAFASHDFEEGVTAFSEKRKAVFQGR</sequence>
<dbReference type="InterPro" id="IPR029045">
    <property type="entry name" value="ClpP/crotonase-like_dom_sf"/>
</dbReference>
<dbReference type="Proteomes" id="UP000325291">
    <property type="component" value="Unassembled WGS sequence"/>
</dbReference>
<dbReference type="GO" id="GO:0003824">
    <property type="term" value="F:catalytic activity"/>
    <property type="evidence" value="ECO:0007669"/>
    <property type="project" value="InterPro"/>
</dbReference>
<protein>
    <submittedName>
        <fullName evidence="3">Enoyl-CoA hydratase</fullName>
    </submittedName>
</protein>
<dbReference type="Gene3D" id="3.90.226.10">
    <property type="entry name" value="2-enoyl-CoA Hydratase, Chain A, domain 1"/>
    <property type="match status" value="1"/>
</dbReference>
<comment type="caution">
    <text evidence="3">The sequence shown here is derived from an EMBL/GenBank/DDBJ whole genome shotgun (WGS) entry which is preliminary data.</text>
</comment>
<keyword evidence="4" id="KW-1185">Reference proteome</keyword>
<dbReference type="Gene3D" id="1.10.12.10">
    <property type="entry name" value="Lyase 2-enoyl-coa Hydratase, Chain A, domain 2"/>
    <property type="match status" value="1"/>
</dbReference>
<name>A0A5A9YYT3_9RHOB</name>
<dbReference type="CDD" id="cd06558">
    <property type="entry name" value="crotonase-like"/>
    <property type="match status" value="1"/>
</dbReference>
<dbReference type="InterPro" id="IPR018376">
    <property type="entry name" value="Enoyl-CoA_hyd/isom_CS"/>
</dbReference>
<dbReference type="AlphaFoldDB" id="A0A5A9YYT3"/>
<dbReference type="SUPFAM" id="SSF52096">
    <property type="entry name" value="ClpP/crotonase"/>
    <property type="match status" value="1"/>
</dbReference>
<dbReference type="PANTHER" id="PTHR43459:SF1">
    <property type="entry name" value="EG:BACN32G11.4 PROTEIN"/>
    <property type="match status" value="1"/>
</dbReference>
<reference evidence="3 4" key="1">
    <citation type="submission" date="2019-07" db="EMBL/GenBank/DDBJ databases">
        <title>Aquicoccus porphyridii gen. nov., sp. nov., isolated from a small marine red alga, Porphyridium marinum.</title>
        <authorList>
            <person name="Liu L."/>
        </authorList>
    </citation>
    <scope>NUCLEOTIDE SEQUENCE [LARGE SCALE GENOMIC DNA]</scope>
    <source>
        <strain evidence="3 4">L1 8-17</strain>
    </source>
</reference>
<dbReference type="InterPro" id="IPR014748">
    <property type="entry name" value="Enoyl-CoA_hydra_C"/>
</dbReference>
<evidence type="ECO:0000313" key="3">
    <source>
        <dbReference type="EMBL" id="KAA0910034.1"/>
    </source>
</evidence>
<evidence type="ECO:0000256" key="1">
    <source>
        <dbReference type="ARBA" id="ARBA00005254"/>
    </source>
</evidence>
<evidence type="ECO:0000256" key="2">
    <source>
        <dbReference type="RuleBase" id="RU003707"/>
    </source>
</evidence>
<proteinExistence type="inferred from homology"/>
<comment type="similarity">
    <text evidence="1 2">Belongs to the enoyl-CoA hydratase/isomerase family.</text>
</comment>
<dbReference type="PROSITE" id="PS00166">
    <property type="entry name" value="ENOYL_COA_HYDRATASE"/>
    <property type="match status" value="1"/>
</dbReference>
<gene>
    <name evidence="3" type="ORF">FLO80_18830</name>
</gene>
<evidence type="ECO:0000313" key="4">
    <source>
        <dbReference type="Proteomes" id="UP000325291"/>
    </source>
</evidence>
<dbReference type="InterPro" id="IPR001753">
    <property type="entry name" value="Enoyl-CoA_hydra/iso"/>
</dbReference>
<accession>A0A5A9YYT3</accession>